<dbReference type="EnsemblMetazoa" id="BGLB038339-RA">
    <property type="protein sequence ID" value="BGLB038339-PA"/>
    <property type="gene ID" value="BGLB038339"/>
</dbReference>
<dbReference type="EnsemblMetazoa" id="BGLB038339-RB">
    <property type="protein sequence ID" value="BGLB038339-PB"/>
    <property type="gene ID" value="BGLB038339"/>
</dbReference>
<dbReference type="AlphaFoldDB" id="A0A2C9M450"/>
<dbReference type="VEuPathDB" id="VectorBase:BGLAX_033621"/>
<evidence type="ECO:0000313" key="2">
    <source>
        <dbReference type="Proteomes" id="UP000076420"/>
    </source>
</evidence>
<dbReference type="Proteomes" id="UP000076420">
    <property type="component" value="Unassembled WGS sequence"/>
</dbReference>
<sequence length="188" mass="21985">MFSTKNEAPLNLPREDVFLNGRDKHIVWTSPPHHVPVYPNWQELRAVRYNPRLTRRDESSKEVEEDWTVFHRQRYTPEGGFGHPIGTQPSGVPALRLDGYTRHINGMPPRDIFLYRWPKADSWTAPARAPRGEYYGYYHEALEAEKFMRNRLQPIHRRISAFDVPQITSLSSRQTFYDVDSNTGAGLY</sequence>
<accession>A0A2C9M450</accession>
<organism evidence="1 2">
    <name type="scientific">Biomphalaria glabrata</name>
    <name type="common">Bloodfluke planorb</name>
    <name type="synonym">Freshwater snail</name>
    <dbReference type="NCBI Taxonomy" id="6526"/>
    <lineage>
        <taxon>Eukaryota</taxon>
        <taxon>Metazoa</taxon>
        <taxon>Spiralia</taxon>
        <taxon>Lophotrochozoa</taxon>
        <taxon>Mollusca</taxon>
        <taxon>Gastropoda</taxon>
        <taxon>Heterobranchia</taxon>
        <taxon>Euthyneura</taxon>
        <taxon>Panpulmonata</taxon>
        <taxon>Hygrophila</taxon>
        <taxon>Lymnaeoidea</taxon>
        <taxon>Planorbidae</taxon>
        <taxon>Biomphalaria</taxon>
    </lineage>
</organism>
<dbReference type="EnsemblMetazoa" id="BGLB038339-RC">
    <property type="protein sequence ID" value="BGLB038339-PC"/>
    <property type="gene ID" value="BGLB038339"/>
</dbReference>
<gene>
    <name evidence="1" type="primary">106074600</name>
</gene>
<dbReference type="KEGG" id="bgt:106074600"/>
<dbReference type="OrthoDB" id="6038751at2759"/>
<dbReference type="RefSeq" id="XP_013090851.2">
    <property type="nucleotide sequence ID" value="XM_013235397.2"/>
</dbReference>
<proteinExistence type="predicted"/>
<protein>
    <submittedName>
        <fullName evidence="1">Uncharacterized protein</fullName>
    </submittedName>
</protein>
<evidence type="ECO:0000313" key="1">
    <source>
        <dbReference type="EnsemblMetazoa" id="BGLB038339-PC"/>
    </source>
</evidence>
<dbReference type="RefSeq" id="XP_013090855.2">
    <property type="nucleotide sequence ID" value="XM_013235401.2"/>
</dbReference>
<name>A0A2C9M450_BIOGL</name>
<dbReference type="RefSeq" id="XP_013090852.2">
    <property type="nucleotide sequence ID" value="XM_013235398.2"/>
</dbReference>
<dbReference type="VEuPathDB" id="VectorBase:BGLB038339"/>
<reference evidence="1" key="1">
    <citation type="submission" date="2020-05" db="UniProtKB">
        <authorList>
            <consortium name="EnsemblMetazoa"/>
        </authorList>
    </citation>
    <scope>IDENTIFICATION</scope>
    <source>
        <strain evidence="1">BB02</strain>
    </source>
</reference>